<dbReference type="GO" id="GO:0005975">
    <property type="term" value="P:carbohydrate metabolic process"/>
    <property type="evidence" value="ECO:0007669"/>
    <property type="project" value="InterPro"/>
</dbReference>
<protein>
    <submittedName>
        <fullName evidence="2">Beta-galactosidase</fullName>
    </submittedName>
</protein>
<dbReference type="Pfam" id="PF02836">
    <property type="entry name" value="Glyco_hydro_2_C"/>
    <property type="match status" value="1"/>
</dbReference>
<accession>A0A7R7YJ75</accession>
<dbReference type="PANTHER" id="PTHR42732:SF3">
    <property type="entry name" value="HYDROLASE"/>
    <property type="match status" value="1"/>
</dbReference>
<feature type="domain" description="Glycoside hydrolase family 2 catalytic" evidence="1">
    <location>
        <begin position="317"/>
        <end position="429"/>
    </location>
</feature>
<evidence type="ECO:0000259" key="1">
    <source>
        <dbReference type="Pfam" id="PF02836"/>
    </source>
</evidence>
<dbReference type="Gene3D" id="3.20.20.80">
    <property type="entry name" value="Glycosidases"/>
    <property type="match status" value="1"/>
</dbReference>
<proteinExistence type="predicted"/>
<dbReference type="SUPFAM" id="SSF51445">
    <property type="entry name" value="(Trans)glycosidases"/>
    <property type="match status" value="1"/>
</dbReference>
<organism evidence="2 3">
    <name type="scientific">Thermus thermophilus</name>
    <dbReference type="NCBI Taxonomy" id="274"/>
    <lineage>
        <taxon>Bacteria</taxon>
        <taxon>Thermotogati</taxon>
        <taxon>Deinococcota</taxon>
        <taxon>Deinococci</taxon>
        <taxon>Thermales</taxon>
        <taxon>Thermaceae</taxon>
        <taxon>Thermus</taxon>
    </lineage>
</organism>
<gene>
    <name evidence="2" type="ORF">TthHB5018_b20960</name>
</gene>
<sequence>MRLDPNHPRPTLQRPGWRSLEGHWDFALSEAEAPGGVRFDRKILVPFPPEAPGSGVGEAWVGVAWYRKVLRAKPRPGRRLFLRFGAVDYRAEVFVNGVRVLEHEGGHTPFGLDLTPFLERPVEVLVRAEDDPLDPEAPRGKQALGEPGGIFYPRTTGIWQPVWLEWVPESHIAALRLTPDLKALGFHLEVQAHGEGEAVEVALFPGVRGEAPLGEAPWLEARFPLLGERASGFLGLPAKGSPEGLLWRPETPVLFPLRLRLLSGRRVLDEVYSYGGLREVAAQKGVFLLNGEPYFPRLVLDQGLWPEGHLAPPSLAALRRDAALAKALGFNGVRKHQKVEDPRYLHLADRLGLLVFAEMPSFFRFSPKAARRYLAELAEALERDRNHPSLVAWILFNEGWGLTPWRAETLAFLQGAFLLARALDPTRLLVDNDGFEHGPFWDLLTVHDYAPPEVLARRYGEGLPEAPMGRPLALAGLPPGVRPFLSEFGGLRLKGPGPGWGYREAEGEEAFLREALRYLETACGSRLSGFCYTQLYDTFQEENGLLDFWRRPKVPPERVRAFLEGCEARRLLAE</sequence>
<dbReference type="EMBL" id="AP024271">
    <property type="protein sequence ID" value="BCP67162.1"/>
    <property type="molecule type" value="Genomic_DNA"/>
</dbReference>
<keyword evidence="2" id="KW-0614">Plasmid</keyword>
<dbReference type="RefSeq" id="WP_011174349.1">
    <property type="nucleotide sequence ID" value="NZ_AP024271.1"/>
</dbReference>
<dbReference type="InterPro" id="IPR008979">
    <property type="entry name" value="Galactose-bd-like_sf"/>
</dbReference>
<dbReference type="InterPro" id="IPR006103">
    <property type="entry name" value="Glyco_hydro_2_cat"/>
</dbReference>
<evidence type="ECO:0000313" key="3">
    <source>
        <dbReference type="Proteomes" id="UP000596099"/>
    </source>
</evidence>
<dbReference type="GO" id="GO:0004553">
    <property type="term" value="F:hydrolase activity, hydrolyzing O-glycosyl compounds"/>
    <property type="evidence" value="ECO:0007669"/>
    <property type="project" value="InterPro"/>
</dbReference>
<evidence type="ECO:0000313" key="2">
    <source>
        <dbReference type="EMBL" id="BCP67162.1"/>
    </source>
</evidence>
<dbReference type="Gene3D" id="2.60.120.260">
    <property type="entry name" value="Galactose-binding domain-like"/>
    <property type="match status" value="1"/>
</dbReference>
<dbReference type="AlphaFoldDB" id="A0A7R7YJ75"/>
<dbReference type="InterPro" id="IPR017853">
    <property type="entry name" value="GH"/>
</dbReference>
<geneLocation type="plasmid" evidence="2 3">
    <name>pHB5018b</name>
</geneLocation>
<name>A0A7R7YJ75_THETH</name>
<dbReference type="Proteomes" id="UP000596099">
    <property type="component" value="Plasmid pHB5018b"/>
</dbReference>
<dbReference type="PANTHER" id="PTHR42732">
    <property type="entry name" value="BETA-GALACTOSIDASE"/>
    <property type="match status" value="1"/>
</dbReference>
<reference evidence="3" key="1">
    <citation type="submission" date="2021-01" db="EMBL/GenBank/DDBJ databases">
        <title>Complete Genome Sequence of Thermus thermophilus Strain HB5018, Isolated from Mine Onsen Hot Spring.</title>
        <authorList>
            <person name="Miyazaki K."/>
            <person name="Moriya T."/>
            <person name="Nemoto N."/>
            <person name="Oshima T."/>
            <person name="Yura K."/>
            <person name="Bessho Y."/>
        </authorList>
    </citation>
    <scope>NUCLEOTIDE SEQUENCE [LARGE SCALE GENOMIC DNA]</scope>
    <source>
        <strain evidence="3">HB5018</strain>
        <plasmid evidence="3">pHB5018b</plasmid>
    </source>
</reference>
<dbReference type="InterPro" id="IPR051913">
    <property type="entry name" value="GH2_Domain-Containing"/>
</dbReference>
<dbReference type="SUPFAM" id="SSF49785">
    <property type="entry name" value="Galactose-binding domain-like"/>
    <property type="match status" value="1"/>
</dbReference>